<organism evidence="2 3">
    <name type="scientific">Laceyella tengchongensis</name>
    <dbReference type="NCBI Taxonomy" id="574699"/>
    <lineage>
        <taxon>Bacteria</taxon>
        <taxon>Bacillati</taxon>
        <taxon>Bacillota</taxon>
        <taxon>Bacilli</taxon>
        <taxon>Bacillales</taxon>
        <taxon>Thermoactinomycetaceae</taxon>
        <taxon>Laceyella</taxon>
    </lineage>
</organism>
<dbReference type="EMBL" id="FXTU01000006">
    <property type="protein sequence ID" value="SMP28592.1"/>
    <property type="molecule type" value="Genomic_DNA"/>
</dbReference>
<keyword evidence="1" id="KW-0812">Transmembrane</keyword>
<evidence type="ECO:0000313" key="2">
    <source>
        <dbReference type="EMBL" id="SMP28592.1"/>
    </source>
</evidence>
<proteinExistence type="predicted"/>
<evidence type="ECO:0000256" key="1">
    <source>
        <dbReference type="SAM" id="Phobius"/>
    </source>
</evidence>
<dbReference type="Pfam" id="PF22564">
    <property type="entry name" value="HAAS"/>
    <property type="match status" value="1"/>
</dbReference>
<gene>
    <name evidence="2" type="ORF">SAMN06265361_106119</name>
</gene>
<keyword evidence="1" id="KW-0472">Membrane</keyword>
<name>A0AA45WR08_9BACL</name>
<sequence length="193" mass="21310">MKKNEELQDYIQRLKTHLKPLPPSEQQEIVNEIESHLREGVKHGKPLDTLLTSLGSPAELAKGYIGEYYLSQSPTRPSVWLKKMVFFTTAGMTSPVATVFLGGTSAAFALAAALVMIAGLLRLFGATVPFNIGTYEVPRLLSPLVAIVFSFLLGKTALYFHGKLQAHFQAVHRRYRRLFPSSSQTASTHAHGE</sequence>
<evidence type="ECO:0000313" key="3">
    <source>
        <dbReference type="Proteomes" id="UP001157946"/>
    </source>
</evidence>
<keyword evidence="1" id="KW-1133">Transmembrane helix</keyword>
<comment type="caution">
    <text evidence="2">The sequence shown here is derived from an EMBL/GenBank/DDBJ whole genome shotgun (WGS) entry which is preliminary data.</text>
</comment>
<protein>
    <submittedName>
        <fullName evidence="2">Uncharacterized membrane protein</fullName>
    </submittedName>
</protein>
<dbReference type="Proteomes" id="UP001157946">
    <property type="component" value="Unassembled WGS sequence"/>
</dbReference>
<dbReference type="RefSeq" id="WP_284724510.1">
    <property type="nucleotide sequence ID" value="NZ_FXTU01000006.1"/>
</dbReference>
<dbReference type="AlphaFoldDB" id="A0AA45WR08"/>
<keyword evidence="3" id="KW-1185">Reference proteome</keyword>
<reference evidence="2" key="1">
    <citation type="submission" date="2017-05" db="EMBL/GenBank/DDBJ databases">
        <authorList>
            <person name="Varghese N."/>
            <person name="Submissions S."/>
        </authorList>
    </citation>
    <scope>NUCLEOTIDE SEQUENCE</scope>
    <source>
        <strain evidence="2">DSM 45262</strain>
    </source>
</reference>
<accession>A0AA45WR08</accession>
<feature type="transmembrane region" description="Helical" evidence="1">
    <location>
        <begin position="96"/>
        <end position="120"/>
    </location>
</feature>
<feature type="transmembrane region" description="Helical" evidence="1">
    <location>
        <begin position="140"/>
        <end position="160"/>
    </location>
</feature>